<comment type="similarity">
    <text evidence="2">Belongs to the universal ribosomal protein uL14 family.</text>
</comment>
<dbReference type="GO" id="GO:0006412">
    <property type="term" value="P:translation"/>
    <property type="evidence" value="ECO:0007669"/>
    <property type="project" value="InterPro"/>
</dbReference>
<organism evidence="9 10">
    <name type="scientific">Pararge aegeria aegeria</name>
    <dbReference type="NCBI Taxonomy" id="348720"/>
    <lineage>
        <taxon>Eukaryota</taxon>
        <taxon>Metazoa</taxon>
        <taxon>Ecdysozoa</taxon>
        <taxon>Arthropoda</taxon>
        <taxon>Hexapoda</taxon>
        <taxon>Insecta</taxon>
        <taxon>Pterygota</taxon>
        <taxon>Neoptera</taxon>
        <taxon>Endopterygota</taxon>
        <taxon>Lepidoptera</taxon>
        <taxon>Glossata</taxon>
        <taxon>Ditrysia</taxon>
        <taxon>Papilionoidea</taxon>
        <taxon>Nymphalidae</taxon>
        <taxon>Satyrinae</taxon>
        <taxon>Satyrini</taxon>
        <taxon>Parargina</taxon>
        <taxon>Pararge</taxon>
    </lineage>
</organism>
<reference evidence="9" key="1">
    <citation type="submission" date="2022-03" db="EMBL/GenBank/DDBJ databases">
        <authorList>
            <person name="Lindestad O."/>
        </authorList>
    </citation>
    <scope>NUCLEOTIDE SEQUENCE</scope>
</reference>
<dbReference type="GO" id="GO:1990904">
    <property type="term" value="C:ribonucleoprotein complex"/>
    <property type="evidence" value="ECO:0007669"/>
    <property type="project" value="UniProtKB-KW"/>
</dbReference>
<dbReference type="GO" id="GO:0005743">
    <property type="term" value="C:mitochondrial inner membrane"/>
    <property type="evidence" value="ECO:0007669"/>
    <property type="project" value="UniProtKB-ARBA"/>
</dbReference>
<keyword evidence="6" id="KW-0687">Ribonucleoprotein</keyword>
<dbReference type="GO" id="GO:0005840">
    <property type="term" value="C:ribosome"/>
    <property type="evidence" value="ECO:0007669"/>
    <property type="project" value="UniProtKB-KW"/>
</dbReference>
<evidence type="ECO:0000256" key="6">
    <source>
        <dbReference type="ARBA" id="ARBA00023274"/>
    </source>
</evidence>
<comment type="caution">
    <text evidence="9">The sequence shown here is derived from an EMBL/GenBank/DDBJ whole genome shotgun (WGS) entry which is preliminary data.</text>
</comment>
<evidence type="ECO:0000313" key="9">
    <source>
        <dbReference type="EMBL" id="CAH2230209.1"/>
    </source>
</evidence>
<dbReference type="FunFam" id="2.40.150.20:FF:000004">
    <property type="entry name" value="39S ribosomal protein L14, mitochondrial"/>
    <property type="match status" value="1"/>
</dbReference>
<evidence type="ECO:0000256" key="3">
    <source>
        <dbReference type="ARBA" id="ARBA00022946"/>
    </source>
</evidence>
<comment type="subcellular location">
    <subcellularLocation>
        <location evidence="1">Mitochondrion</location>
    </subcellularLocation>
</comment>
<dbReference type="OrthoDB" id="274765at2759"/>
<evidence type="ECO:0000256" key="2">
    <source>
        <dbReference type="ARBA" id="ARBA00010745"/>
    </source>
</evidence>
<dbReference type="CDD" id="cd00337">
    <property type="entry name" value="Ribosomal_uL14"/>
    <property type="match status" value="1"/>
</dbReference>
<keyword evidence="5" id="KW-0496">Mitochondrion</keyword>
<evidence type="ECO:0000256" key="4">
    <source>
        <dbReference type="ARBA" id="ARBA00022980"/>
    </source>
</evidence>
<evidence type="ECO:0000256" key="7">
    <source>
        <dbReference type="ARBA" id="ARBA00040118"/>
    </source>
</evidence>
<dbReference type="Gene3D" id="2.40.150.20">
    <property type="entry name" value="Ribosomal protein L14"/>
    <property type="match status" value="1"/>
</dbReference>
<dbReference type="SMART" id="SM01374">
    <property type="entry name" value="Ribosomal_L14"/>
    <property type="match status" value="1"/>
</dbReference>
<dbReference type="InterPro" id="IPR000218">
    <property type="entry name" value="Ribosomal_uL14"/>
</dbReference>
<evidence type="ECO:0000256" key="1">
    <source>
        <dbReference type="ARBA" id="ARBA00004173"/>
    </source>
</evidence>
<dbReference type="HAMAP" id="MF_01367">
    <property type="entry name" value="Ribosomal_uL14"/>
    <property type="match status" value="1"/>
</dbReference>
<accession>A0A8S4R8W5</accession>
<gene>
    <name evidence="9" type="primary">jg7915</name>
    <name evidence="9" type="ORF">PAEG_LOCUS9463</name>
</gene>
<dbReference type="InterPro" id="IPR036853">
    <property type="entry name" value="Ribosomal_uL14_sf"/>
</dbReference>
<evidence type="ECO:0000313" key="10">
    <source>
        <dbReference type="Proteomes" id="UP000838756"/>
    </source>
</evidence>
<dbReference type="AlphaFoldDB" id="A0A8S4R8W5"/>
<dbReference type="SUPFAM" id="SSF50193">
    <property type="entry name" value="Ribosomal protein L14"/>
    <property type="match status" value="1"/>
</dbReference>
<evidence type="ECO:0000256" key="8">
    <source>
        <dbReference type="ARBA" id="ARBA00042938"/>
    </source>
</evidence>
<keyword evidence="4" id="KW-0689">Ribosomal protein</keyword>
<keyword evidence="10" id="KW-1185">Reference proteome</keyword>
<proteinExistence type="inferred from homology"/>
<keyword evidence="3" id="KW-0809">Transit peptide</keyword>
<dbReference type="Pfam" id="PF00238">
    <property type="entry name" value="Ribosomal_L14"/>
    <property type="match status" value="1"/>
</dbReference>
<name>A0A8S4R8W5_9NEOP</name>
<dbReference type="PANTHER" id="PTHR21037">
    <property type="entry name" value="39S RIBOSOMAL PROTEIN L14, MITOCHONDRIAL"/>
    <property type="match status" value="1"/>
</dbReference>
<dbReference type="GO" id="GO:0003735">
    <property type="term" value="F:structural constituent of ribosome"/>
    <property type="evidence" value="ECO:0007669"/>
    <property type="project" value="InterPro"/>
</dbReference>
<dbReference type="Proteomes" id="UP000838756">
    <property type="component" value="Unassembled WGS sequence"/>
</dbReference>
<protein>
    <recommendedName>
        <fullName evidence="7">Large ribosomal subunit protein uL14m</fullName>
    </recommendedName>
    <alternativeName>
        <fullName evidence="8">39S ribosomal protein L14, mitochondrial</fullName>
    </alternativeName>
</protein>
<sequence>MFRSLINRLSSAQTCGIHTTPSLNEVRLLTRLRVVDNSEIGKRAMAEGKPPKVICVYNKKRVGLIGDRVMVAIKGQKKKGILVGLKQNQKVKVPKFDSNNIVLIDDNGTPLGTRIHVPIPTILRTILKERTHAKGADYTKLLGIATRFV</sequence>
<evidence type="ECO:0000256" key="5">
    <source>
        <dbReference type="ARBA" id="ARBA00023128"/>
    </source>
</evidence>
<dbReference type="EMBL" id="CAKXAJ010024784">
    <property type="protein sequence ID" value="CAH2230209.1"/>
    <property type="molecule type" value="Genomic_DNA"/>
</dbReference>
<dbReference type="PANTHER" id="PTHR21037:SF3">
    <property type="entry name" value="LARGE RIBOSOMAL SUBUNIT PROTEIN UL14M"/>
    <property type="match status" value="1"/>
</dbReference>